<proteinExistence type="predicted"/>
<protein>
    <recommendedName>
        <fullName evidence="2">Solute-binding protein family 5 domain-containing protein</fullName>
    </recommendedName>
</protein>
<dbReference type="GO" id="GO:0043190">
    <property type="term" value="C:ATP-binding cassette (ABC) transporter complex"/>
    <property type="evidence" value="ECO:0007669"/>
    <property type="project" value="InterPro"/>
</dbReference>
<dbReference type="PANTHER" id="PTHR30290">
    <property type="entry name" value="PERIPLASMIC BINDING COMPONENT OF ABC TRANSPORTER"/>
    <property type="match status" value="1"/>
</dbReference>
<dbReference type="PROSITE" id="PS51257">
    <property type="entry name" value="PROKAR_LIPOPROTEIN"/>
    <property type="match status" value="1"/>
</dbReference>
<dbReference type="Gene3D" id="3.40.190.10">
    <property type="entry name" value="Periplasmic binding protein-like II"/>
    <property type="match status" value="1"/>
</dbReference>
<dbReference type="GO" id="GO:0015833">
    <property type="term" value="P:peptide transport"/>
    <property type="evidence" value="ECO:0007669"/>
    <property type="project" value="TreeGrafter"/>
</dbReference>
<evidence type="ECO:0000259" key="2">
    <source>
        <dbReference type="Pfam" id="PF00496"/>
    </source>
</evidence>
<dbReference type="GO" id="GO:1904680">
    <property type="term" value="F:peptide transmembrane transporter activity"/>
    <property type="evidence" value="ECO:0007669"/>
    <property type="project" value="TreeGrafter"/>
</dbReference>
<dbReference type="OrthoDB" id="9772924at2"/>
<keyword evidence="4" id="KW-1185">Reference proteome</keyword>
<dbReference type="InterPro" id="IPR030678">
    <property type="entry name" value="Peptide/Ni-bd"/>
</dbReference>
<evidence type="ECO:0000313" key="3">
    <source>
        <dbReference type="EMBL" id="TXF90850.1"/>
    </source>
</evidence>
<dbReference type="Proteomes" id="UP000321907">
    <property type="component" value="Unassembled WGS sequence"/>
</dbReference>
<dbReference type="AlphaFoldDB" id="A0A5C7FS45"/>
<keyword evidence="1" id="KW-0732">Signal</keyword>
<organism evidence="3 4">
    <name type="scientific">Neolewinella aurantiaca</name>
    <dbReference type="NCBI Taxonomy" id="2602767"/>
    <lineage>
        <taxon>Bacteria</taxon>
        <taxon>Pseudomonadati</taxon>
        <taxon>Bacteroidota</taxon>
        <taxon>Saprospiria</taxon>
        <taxon>Saprospirales</taxon>
        <taxon>Lewinellaceae</taxon>
        <taxon>Neolewinella</taxon>
    </lineage>
</organism>
<sequence length="588" mass="66040">MTTRYFLCLLMAAAFFACGPDPKPMVTTDTPVSAVDFKHTDNVLRVALRQEPEGLNPVLTAQADSRYVRELIFQTLNGQDPETFEVIPLLATTPDVRKESGGGVSYSYEIDPNAKWPNGLPVTAADVVFSLKAMMNPEVESGPYKPYYYNIESVITSPGNERRFRVMTRRPYLLAKQSIASLTVYPEYVYDPQQLLRKVRLSDLTDEKTAARLKGKDENLIAFAKEFNDISTATEPDKVVGSGPYRLLSWEAGQRLTLEQRPDYWAKDTRKEELQGKPEQIIFEFIPDPQTTVNALRDEKVDFALNLSAGQFRELREDDFLKARYDFATVPGTSYFGLTMNMREGIFKDKATRQAMAHLVDVDAIIEQFFPNGLASRVHGPVLSGKDYYADLPHKDYSPEKALALLESAGWEDTNGDGTLDKEIDGARKEFKFKFLTFPSPEAEGIGALMKEWMAEAGIEVEVVAMPGRALYEELNKGDFDMGLQGMGLDPNPDEFTQVWASTSVPPNGTNRTGFANAEADRLIRSIASTVNDKDRAPMYQRFQEIIHEEQPMVFLISPATRMVVSKRFSYSTSPISPGVRFGAFEQR</sequence>
<feature type="signal peptide" evidence="1">
    <location>
        <begin position="1"/>
        <end position="19"/>
    </location>
</feature>
<dbReference type="InterPro" id="IPR039424">
    <property type="entry name" value="SBP_5"/>
</dbReference>
<feature type="domain" description="Solute-binding protein family 5" evidence="2">
    <location>
        <begin position="85"/>
        <end position="503"/>
    </location>
</feature>
<gene>
    <name evidence="3" type="ORF">FUA23_05270</name>
</gene>
<accession>A0A5C7FS45</accession>
<dbReference type="EMBL" id="VOXD01000005">
    <property type="protein sequence ID" value="TXF90850.1"/>
    <property type="molecule type" value="Genomic_DNA"/>
</dbReference>
<evidence type="ECO:0000256" key="1">
    <source>
        <dbReference type="SAM" id="SignalP"/>
    </source>
</evidence>
<name>A0A5C7FS45_9BACT</name>
<dbReference type="Gene3D" id="3.10.105.10">
    <property type="entry name" value="Dipeptide-binding Protein, Domain 3"/>
    <property type="match status" value="1"/>
</dbReference>
<evidence type="ECO:0000313" key="4">
    <source>
        <dbReference type="Proteomes" id="UP000321907"/>
    </source>
</evidence>
<comment type="caution">
    <text evidence="3">The sequence shown here is derived from an EMBL/GenBank/DDBJ whole genome shotgun (WGS) entry which is preliminary data.</text>
</comment>
<reference evidence="3 4" key="1">
    <citation type="submission" date="2019-08" db="EMBL/GenBank/DDBJ databases">
        <title>Lewinella sp. strain SSH13 Genome sequencing and assembly.</title>
        <authorList>
            <person name="Kim I."/>
        </authorList>
    </citation>
    <scope>NUCLEOTIDE SEQUENCE [LARGE SCALE GENOMIC DNA]</scope>
    <source>
        <strain evidence="3 4">SSH13</strain>
    </source>
</reference>
<feature type="chain" id="PRO_5022970081" description="Solute-binding protein family 5 domain-containing protein" evidence="1">
    <location>
        <begin position="20"/>
        <end position="588"/>
    </location>
</feature>
<dbReference type="SUPFAM" id="SSF53850">
    <property type="entry name" value="Periplasmic binding protein-like II"/>
    <property type="match status" value="1"/>
</dbReference>
<dbReference type="RefSeq" id="WP_147929678.1">
    <property type="nucleotide sequence ID" value="NZ_VOXD01000005.1"/>
</dbReference>
<dbReference type="Pfam" id="PF00496">
    <property type="entry name" value="SBP_bac_5"/>
    <property type="match status" value="1"/>
</dbReference>
<dbReference type="PIRSF" id="PIRSF002741">
    <property type="entry name" value="MppA"/>
    <property type="match status" value="1"/>
</dbReference>
<dbReference type="GO" id="GO:0030288">
    <property type="term" value="C:outer membrane-bounded periplasmic space"/>
    <property type="evidence" value="ECO:0007669"/>
    <property type="project" value="UniProtKB-ARBA"/>
</dbReference>
<dbReference type="InterPro" id="IPR000914">
    <property type="entry name" value="SBP_5_dom"/>
</dbReference>